<evidence type="ECO:0000256" key="4">
    <source>
        <dbReference type="ARBA" id="ARBA00022862"/>
    </source>
</evidence>
<dbReference type="HOGENOM" id="CLU_081272_0_0_6"/>
<evidence type="ECO:0000256" key="5">
    <source>
        <dbReference type="ARBA" id="ARBA00023002"/>
    </source>
</evidence>
<dbReference type="InterPro" id="IPR036249">
    <property type="entry name" value="Thioredoxin-like_sf"/>
</dbReference>
<dbReference type="STRING" id="857087.Metme_1104"/>
<dbReference type="PANTHER" id="PTHR42801">
    <property type="entry name" value="THIOREDOXIN-DEPENDENT PEROXIDE REDUCTASE"/>
    <property type="match status" value="1"/>
</dbReference>
<reference evidence="14 15" key="1">
    <citation type="journal article" date="2011" name="J. Bacteriol.">
        <title>Complete Genome Sequence of the Aerobic Marine Methanotroph Methylomonas methanica MC09.</title>
        <authorList>
            <person name="Boden R."/>
            <person name="Cunliffe M."/>
            <person name="Scanlan J."/>
            <person name="Moussard H."/>
            <person name="Kits K.D."/>
            <person name="Klotz M.G."/>
            <person name="Jetten M.S."/>
            <person name="Vuilleumier S."/>
            <person name="Han J."/>
            <person name="Peters L."/>
            <person name="Mikhailova N."/>
            <person name="Teshima H."/>
            <person name="Tapia R."/>
            <person name="Kyrpides N."/>
            <person name="Ivanova N."/>
            <person name="Pagani I."/>
            <person name="Cheng J.F."/>
            <person name="Goodwin L."/>
            <person name="Han C."/>
            <person name="Hauser L."/>
            <person name="Land M.L."/>
            <person name="Lapidus A."/>
            <person name="Lucas S."/>
            <person name="Pitluck S."/>
            <person name="Woyke T."/>
            <person name="Stein L."/>
            <person name="Murrell J.C."/>
        </authorList>
    </citation>
    <scope>NUCLEOTIDE SEQUENCE [LARGE SCALE GENOMIC DNA]</scope>
    <source>
        <strain evidence="14 15">MC09</strain>
    </source>
</reference>
<dbReference type="AlphaFoldDB" id="F9ZVR0"/>
<evidence type="ECO:0000256" key="1">
    <source>
        <dbReference type="ARBA" id="ARBA00003330"/>
    </source>
</evidence>
<evidence type="ECO:0000256" key="2">
    <source>
        <dbReference type="ARBA" id="ARBA00013017"/>
    </source>
</evidence>
<dbReference type="GO" id="GO:0008379">
    <property type="term" value="F:thioredoxin peroxidase activity"/>
    <property type="evidence" value="ECO:0007669"/>
    <property type="project" value="TreeGrafter"/>
</dbReference>
<evidence type="ECO:0000256" key="7">
    <source>
        <dbReference type="ARBA" id="ARBA00023284"/>
    </source>
</evidence>
<evidence type="ECO:0000313" key="15">
    <source>
        <dbReference type="Proteomes" id="UP000008888"/>
    </source>
</evidence>
<dbReference type="KEGG" id="mmt:Metme_1104"/>
<keyword evidence="12" id="KW-1133">Transmembrane helix</keyword>
<dbReference type="InterPro" id="IPR000866">
    <property type="entry name" value="AhpC/TSA"/>
</dbReference>
<feature type="transmembrane region" description="Helical" evidence="12">
    <location>
        <begin position="78"/>
        <end position="97"/>
    </location>
</feature>
<dbReference type="GO" id="GO:0034599">
    <property type="term" value="P:cellular response to oxidative stress"/>
    <property type="evidence" value="ECO:0007669"/>
    <property type="project" value="TreeGrafter"/>
</dbReference>
<dbReference type="RefSeq" id="WP_013817803.1">
    <property type="nucleotide sequence ID" value="NC_015572.1"/>
</dbReference>
<dbReference type="OrthoDB" id="9809746at2"/>
<evidence type="ECO:0000256" key="8">
    <source>
        <dbReference type="ARBA" id="ARBA00032824"/>
    </source>
</evidence>
<dbReference type="PANTHER" id="PTHR42801:SF7">
    <property type="entry name" value="SLL1159 PROTEIN"/>
    <property type="match status" value="1"/>
</dbReference>
<dbReference type="Proteomes" id="UP000008888">
    <property type="component" value="Chromosome"/>
</dbReference>
<comment type="similarity">
    <text evidence="9">Belongs to the peroxiredoxin family. BCP/PrxQ subfamily.</text>
</comment>
<dbReference type="eggNOG" id="COG1225">
    <property type="taxonomic scope" value="Bacteria"/>
</dbReference>
<organism evidence="14 15">
    <name type="scientific">Methylomonas methanica (strain DSM 25384 / MC09)</name>
    <dbReference type="NCBI Taxonomy" id="857087"/>
    <lineage>
        <taxon>Bacteria</taxon>
        <taxon>Pseudomonadati</taxon>
        <taxon>Pseudomonadota</taxon>
        <taxon>Gammaproteobacteria</taxon>
        <taxon>Methylococcales</taxon>
        <taxon>Methylococcaceae</taxon>
        <taxon>Methylomonas</taxon>
    </lineage>
</organism>
<evidence type="ECO:0000256" key="9">
    <source>
        <dbReference type="ARBA" id="ARBA00038489"/>
    </source>
</evidence>
<proteinExistence type="inferred from homology"/>
<reference evidence="15" key="3">
    <citation type="submission" date="2011-05" db="EMBL/GenBank/DDBJ databases">
        <title>Complete sequence of Methylomonas methanica MC09.</title>
        <authorList>
            <consortium name="US DOE Joint Genome Institute"/>
            <person name="Lucas S."/>
            <person name="Han J."/>
            <person name="Lapidus A."/>
            <person name="Cheng J.-F."/>
            <person name="Goodwin L."/>
            <person name="Pitluck S."/>
            <person name="Peters L."/>
            <person name="Mikhailova N."/>
            <person name="Teshima H."/>
            <person name="Han C."/>
            <person name="Tapia R."/>
            <person name="Land M."/>
            <person name="Hauser L."/>
            <person name="Kyrpides N."/>
            <person name="Ivanova N."/>
            <person name="Pagani I."/>
            <person name="Stein L."/>
            <person name="Woyke T."/>
        </authorList>
    </citation>
    <scope>NUCLEOTIDE SEQUENCE [LARGE SCALE GENOMIC DNA]</scope>
    <source>
        <strain evidence="15">MC09</strain>
    </source>
</reference>
<feature type="transmembrane region" description="Helical" evidence="12">
    <location>
        <begin position="7"/>
        <end position="25"/>
    </location>
</feature>
<reference key="2">
    <citation type="submission" date="2011-05" db="EMBL/GenBank/DDBJ databases">
        <title>Complete genome sequence of the aerobic marine methanotroph Methylomonas methanica MC09.</title>
        <authorList>
            <person name="Boden R."/>
            <person name="Cunliffe M."/>
            <person name="Scanlan J."/>
            <person name="Moussard H."/>
            <person name="Kits K.D."/>
            <person name="Klotz M."/>
            <person name="Jetten M."/>
            <person name="Vuilleumier S."/>
            <person name="Han J."/>
            <person name="Peters L."/>
            <person name="Mikhailova N."/>
            <person name="Teshima H."/>
            <person name="Tapia R."/>
            <person name="Kyrpides N."/>
            <person name="Ivanova N."/>
            <person name="Pagani I."/>
            <person name="Cheng J.-F."/>
            <person name="Goodwin L."/>
            <person name="Han C."/>
            <person name="Hauser L."/>
            <person name="Land M."/>
            <person name="Lapidus A."/>
            <person name="Lucas S."/>
            <person name="Pitluck S."/>
            <person name="Woyke T."/>
            <person name="Stein L.Y."/>
            <person name="Murrell C."/>
        </authorList>
    </citation>
    <scope>NUCLEOTIDE SEQUENCE</scope>
    <source>
        <strain>MC09</strain>
    </source>
</reference>
<dbReference type="InterPro" id="IPR050924">
    <property type="entry name" value="Peroxiredoxin_BCP/PrxQ"/>
</dbReference>
<keyword evidence="12" id="KW-0472">Membrane</keyword>
<evidence type="ECO:0000256" key="10">
    <source>
        <dbReference type="ARBA" id="ARBA00042639"/>
    </source>
</evidence>
<keyword evidence="6" id="KW-1015">Disulfide bond</keyword>
<evidence type="ECO:0000256" key="3">
    <source>
        <dbReference type="ARBA" id="ARBA00022559"/>
    </source>
</evidence>
<protein>
    <recommendedName>
        <fullName evidence="2">thioredoxin-dependent peroxiredoxin</fullName>
        <ecNumber evidence="2">1.11.1.24</ecNumber>
    </recommendedName>
    <alternativeName>
        <fullName evidence="8">Thioredoxin peroxidase</fullName>
    </alternativeName>
    <alternativeName>
        <fullName evidence="10">Thioredoxin-dependent peroxiredoxin Bcp</fullName>
    </alternativeName>
</protein>
<keyword evidence="3" id="KW-0575">Peroxidase</keyword>
<keyword evidence="15" id="KW-1185">Reference proteome</keyword>
<evidence type="ECO:0000259" key="13">
    <source>
        <dbReference type="PROSITE" id="PS51352"/>
    </source>
</evidence>
<feature type="domain" description="Thioredoxin" evidence="13">
    <location>
        <begin position="134"/>
        <end position="295"/>
    </location>
</feature>
<evidence type="ECO:0000313" key="14">
    <source>
        <dbReference type="EMBL" id="AEF99538.1"/>
    </source>
</evidence>
<feature type="transmembrane region" description="Helical" evidence="12">
    <location>
        <begin position="45"/>
        <end position="66"/>
    </location>
</feature>
<dbReference type="EMBL" id="CP002738">
    <property type="protein sequence ID" value="AEF99538.1"/>
    <property type="molecule type" value="Genomic_DNA"/>
</dbReference>
<dbReference type="SUPFAM" id="SSF52833">
    <property type="entry name" value="Thioredoxin-like"/>
    <property type="match status" value="1"/>
</dbReference>
<dbReference type="PROSITE" id="PS51352">
    <property type="entry name" value="THIOREDOXIN_2"/>
    <property type="match status" value="1"/>
</dbReference>
<dbReference type="GO" id="GO:0045454">
    <property type="term" value="P:cell redox homeostasis"/>
    <property type="evidence" value="ECO:0007669"/>
    <property type="project" value="TreeGrafter"/>
</dbReference>
<dbReference type="EC" id="1.11.1.24" evidence="2"/>
<evidence type="ECO:0000256" key="12">
    <source>
        <dbReference type="SAM" id="Phobius"/>
    </source>
</evidence>
<comment type="function">
    <text evidence="1">Thiol-specific peroxidase that catalyzes the reduction of hydrogen peroxide and organic hydroperoxides to water and alcohols, respectively. Plays a role in cell protection against oxidative stress by detoxifying peroxides and as sensor of hydrogen peroxide-mediated signaling events.</text>
</comment>
<keyword evidence="7" id="KW-0676">Redox-active center</keyword>
<keyword evidence="4" id="KW-0049">Antioxidant</keyword>
<dbReference type="Gene3D" id="3.40.30.10">
    <property type="entry name" value="Glutaredoxin"/>
    <property type="match status" value="1"/>
</dbReference>
<keyword evidence="12" id="KW-0812">Transmembrane</keyword>
<feature type="transmembrane region" description="Helical" evidence="12">
    <location>
        <begin position="103"/>
        <end position="123"/>
    </location>
</feature>
<dbReference type="GO" id="GO:0005737">
    <property type="term" value="C:cytoplasm"/>
    <property type="evidence" value="ECO:0007669"/>
    <property type="project" value="TreeGrafter"/>
</dbReference>
<comment type="catalytic activity">
    <reaction evidence="11">
        <text>a hydroperoxide + [thioredoxin]-dithiol = an alcohol + [thioredoxin]-disulfide + H2O</text>
        <dbReference type="Rhea" id="RHEA:62620"/>
        <dbReference type="Rhea" id="RHEA-COMP:10698"/>
        <dbReference type="Rhea" id="RHEA-COMP:10700"/>
        <dbReference type="ChEBI" id="CHEBI:15377"/>
        <dbReference type="ChEBI" id="CHEBI:29950"/>
        <dbReference type="ChEBI" id="CHEBI:30879"/>
        <dbReference type="ChEBI" id="CHEBI:35924"/>
        <dbReference type="ChEBI" id="CHEBI:50058"/>
        <dbReference type="EC" id="1.11.1.24"/>
    </reaction>
</comment>
<dbReference type="Pfam" id="PF00578">
    <property type="entry name" value="AhpC-TSA"/>
    <property type="match status" value="1"/>
</dbReference>
<dbReference type="CDD" id="cd02970">
    <property type="entry name" value="PRX_like2"/>
    <property type="match status" value="1"/>
</dbReference>
<evidence type="ECO:0000256" key="11">
    <source>
        <dbReference type="ARBA" id="ARBA00049091"/>
    </source>
</evidence>
<dbReference type="InterPro" id="IPR013766">
    <property type="entry name" value="Thioredoxin_domain"/>
</dbReference>
<sequence length="298" mass="32938">MNFLKSMYISTFMMLAMAIASYAGWRLYNGVNNYMGYSFYPGGNPWAWIGVILTTAPILMVIGWITMFKNVARTSAHLPVLNVLGLIGVGLAFWAGVNHQAPALAPALAIGGWLGFVLYSYWYSSYGRQPSTKLRVGAELPAFTVRNASGASVTSAQLTDKPAILIFFRGNWCPLCMAQVKEMVAHYQDINALGVRVALISPQPHDNTIALSKKFGVNFDFLTDEGNSAARALGIEQNHGLPMGMRMLGYASETVLPTVIIMDRDGKVIWTHETDNYRIRPEPDVYLDVLHRHRMAVA</sequence>
<accession>F9ZVR0</accession>
<keyword evidence="5" id="KW-0560">Oxidoreductase</keyword>
<evidence type="ECO:0000256" key="6">
    <source>
        <dbReference type="ARBA" id="ARBA00023157"/>
    </source>
</evidence>
<gene>
    <name evidence="14" type="ordered locus">Metme_1104</name>
</gene>
<name>F9ZVR0_METMM</name>